<feature type="domain" description="DUF4440" evidence="3">
    <location>
        <begin position="40"/>
        <end position="156"/>
    </location>
</feature>
<dbReference type="SUPFAM" id="SSF54427">
    <property type="entry name" value="NTF2-like"/>
    <property type="match status" value="1"/>
</dbReference>
<gene>
    <name evidence="4" type="ORF">H2O64_08060</name>
</gene>
<dbReference type="Pfam" id="PF14534">
    <property type="entry name" value="DUF4440"/>
    <property type="match status" value="1"/>
</dbReference>
<dbReference type="InterPro" id="IPR032710">
    <property type="entry name" value="NTF2-like_dom_sf"/>
</dbReference>
<proteinExistence type="predicted"/>
<organism evidence="4 5">
    <name type="scientific">Kordia aestuariivivens</name>
    <dbReference type="NCBI Taxonomy" id="2759037"/>
    <lineage>
        <taxon>Bacteria</taxon>
        <taxon>Pseudomonadati</taxon>
        <taxon>Bacteroidota</taxon>
        <taxon>Flavobacteriia</taxon>
        <taxon>Flavobacteriales</taxon>
        <taxon>Flavobacteriaceae</taxon>
        <taxon>Kordia</taxon>
    </lineage>
</organism>
<keyword evidence="5" id="KW-1185">Reference proteome</keyword>
<comment type="caution">
    <text evidence="4">The sequence shown here is derived from an EMBL/GenBank/DDBJ whole genome shotgun (WGS) entry which is preliminary data.</text>
</comment>
<name>A0ABR7Q7V3_9FLAO</name>
<dbReference type="InterPro" id="IPR027843">
    <property type="entry name" value="DUF4440"/>
</dbReference>
<protein>
    <submittedName>
        <fullName evidence="4">DUF4440 domain-containing protein</fullName>
    </submittedName>
</protein>
<evidence type="ECO:0000256" key="1">
    <source>
        <dbReference type="SAM" id="SignalP"/>
    </source>
</evidence>
<dbReference type="Gene3D" id="3.10.450.50">
    <property type="match status" value="1"/>
</dbReference>
<reference evidence="4 5" key="1">
    <citation type="submission" date="2020-07" db="EMBL/GenBank/DDBJ databases">
        <title>Description of Kordia aestuariivivens sp. nov., isolated from a tidal flat.</title>
        <authorList>
            <person name="Park S."/>
            <person name="Yoon J.-H."/>
        </authorList>
    </citation>
    <scope>NUCLEOTIDE SEQUENCE [LARGE SCALE GENOMIC DNA]</scope>
    <source>
        <strain evidence="4 5">YSTF-M3</strain>
    </source>
</reference>
<evidence type="ECO:0000313" key="5">
    <source>
        <dbReference type="Proteomes" id="UP000619238"/>
    </source>
</evidence>
<dbReference type="Pfam" id="PF11954">
    <property type="entry name" value="DUF3471"/>
    <property type="match status" value="1"/>
</dbReference>
<feature type="domain" description="Peptidase S12 Pab87-related C-terminal" evidence="2">
    <location>
        <begin position="181"/>
        <end position="251"/>
    </location>
</feature>
<evidence type="ECO:0000259" key="3">
    <source>
        <dbReference type="Pfam" id="PF14534"/>
    </source>
</evidence>
<dbReference type="Proteomes" id="UP000619238">
    <property type="component" value="Unassembled WGS sequence"/>
</dbReference>
<dbReference type="EMBL" id="JACGWS010000004">
    <property type="protein sequence ID" value="MBC8754625.1"/>
    <property type="molecule type" value="Genomic_DNA"/>
</dbReference>
<evidence type="ECO:0000313" key="4">
    <source>
        <dbReference type="EMBL" id="MBC8754625.1"/>
    </source>
</evidence>
<keyword evidence="1" id="KW-0732">Signal</keyword>
<evidence type="ECO:0000259" key="2">
    <source>
        <dbReference type="Pfam" id="PF11954"/>
    </source>
</evidence>
<feature type="chain" id="PRO_5047248922" evidence="1">
    <location>
        <begin position="26"/>
        <end position="264"/>
    </location>
</feature>
<dbReference type="RefSeq" id="WP_187561676.1">
    <property type="nucleotide sequence ID" value="NZ_JACGWS010000004.1"/>
</dbReference>
<accession>A0ABR7Q7V3</accession>
<dbReference type="InterPro" id="IPR021860">
    <property type="entry name" value="Peptidase_S12_Pab87-rel_C"/>
</dbReference>
<sequence length="264" mass="29814">MKSIKNYFASMLFLGMLIFSNSVFCQESEMGSPDSLEDKILALDAKFWKAYNSCAVDDFKQFLTDDLEFYHDKGGLTKTSDKLISLVKTGLCKDPNVRLRREAVFGTIHVYPLQNYGAIITGKHLFYVTENGGNEQLVESAKFTHVWQNKNGVWRMSRVLSYDHQQASKNSNTLSIQLSMSSMKSLIGTYKAPNTGMVTISMKDNTLRIKAGQLNSELFAQSETSLFIKEAPLRFKFEKNSDGKVVKFTVYENGNAVEEAVRVE</sequence>
<feature type="signal peptide" evidence="1">
    <location>
        <begin position="1"/>
        <end position="25"/>
    </location>
</feature>